<evidence type="ECO:0000256" key="1">
    <source>
        <dbReference type="SAM" id="MobiDB-lite"/>
    </source>
</evidence>
<dbReference type="PATRIC" id="fig|1246995.3.peg.2201"/>
<gene>
    <name evidence="2" type="ORF">AFR_10800</name>
</gene>
<dbReference type="HOGENOM" id="CLU_2802682_0_0_11"/>
<evidence type="ECO:0000313" key="3">
    <source>
        <dbReference type="Proteomes" id="UP000017746"/>
    </source>
</evidence>
<feature type="region of interest" description="Disordered" evidence="1">
    <location>
        <begin position="37"/>
        <end position="67"/>
    </location>
</feature>
<dbReference type="EMBL" id="CP006272">
    <property type="protein sequence ID" value="AGZ40449.1"/>
    <property type="molecule type" value="Genomic_DNA"/>
</dbReference>
<protein>
    <submittedName>
        <fullName evidence="2">Uncharacterized protein</fullName>
    </submittedName>
</protein>
<proteinExistence type="predicted"/>
<keyword evidence="3" id="KW-1185">Reference proteome</keyword>
<accession>U5VU96</accession>
<dbReference type="RefSeq" id="WP_023360332.1">
    <property type="nucleotide sequence ID" value="NC_022657.1"/>
</dbReference>
<name>U5VU96_9ACTN</name>
<dbReference type="KEGG" id="afs:AFR_10800"/>
<organism evidence="2 3">
    <name type="scientific">Actinoplanes friuliensis DSM 7358</name>
    <dbReference type="NCBI Taxonomy" id="1246995"/>
    <lineage>
        <taxon>Bacteria</taxon>
        <taxon>Bacillati</taxon>
        <taxon>Actinomycetota</taxon>
        <taxon>Actinomycetes</taxon>
        <taxon>Micromonosporales</taxon>
        <taxon>Micromonosporaceae</taxon>
        <taxon>Actinoplanes</taxon>
    </lineage>
</organism>
<sequence length="67" mass="6892">MTTSSTPRVRRTVLVGPYYAEVVLGYEAAAAGFGSRLSTSAATTGNAENTTRRFPLAAATSPSPGVK</sequence>
<dbReference type="Proteomes" id="UP000017746">
    <property type="component" value="Chromosome"/>
</dbReference>
<feature type="compositionally biased region" description="Polar residues" evidence="1">
    <location>
        <begin position="37"/>
        <end position="49"/>
    </location>
</feature>
<reference evidence="2 3" key="1">
    <citation type="journal article" date="2014" name="J. Biotechnol.">
        <title>Complete genome sequence of the actinobacterium Actinoplanes friuliensis HAG 010964, producer of the lipopeptide antibiotic friulimycin.</title>
        <authorList>
            <person name="Ruckert C."/>
            <person name="Szczepanowski R."/>
            <person name="Albersmeier A."/>
            <person name="Goesmann A."/>
            <person name="Fischer N."/>
            <person name="Steinkamper A."/>
            <person name="Puhler A."/>
            <person name="Biener R."/>
            <person name="Schwartz D."/>
            <person name="Kalinowski J."/>
        </authorList>
    </citation>
    <scope>NUCLEOTIDE SEQUENCE [LARGE SCALE GENOMIC DNA]</scope>
    <source>
        <strain evidence="2 3">DSM 7358</strain>
    </source>
</reference>
<dbReference type="STRING" id="1246995.AFR_10800"/>
<evidence type="ECO:0000313" key="2">
    <source>
        <dbReference type="EMBL" id="AGZ40449.1"/>
    </source>
</evidence>
<dbReference type="AlphaFoldDB" id="U5VU96"/>